<dbReference type="SUPFAM" id="SSF56317">
    <property type="entry name" value="Carbon-nitrogen hydrolase"/>
    <property type="match status" value="1"/>
</dbReference>
<dbReference type="EMBL" id="CP113865">
    <property type="protein sequence ID" value="WAM33527.1"/>
    <property type="molecule type" value="Genomic_DNA"/>
</dbReference>
<dbReference type="InterPro" id="IPR003010">
    <property type="entry name" value="C-N_Hydrolase"/>
</dbReference>
<sequence>MVKIKIGVVQMNICNLVERNFSKILYFLGKAKDEQVDLVCFPEMALSGYNIELLQSQDLNQIISDFLKQISKKCNKYSICTVIGHPFRQEDKLFNRATVIFPAGESLKYDKIHPTELEKRIFSQGEETLVFEFKQRRFGIAICRDQNFYEIFKKYKEAGCSGVFILAAHFYSPKEARWKIDKNRAIPITRAVENGYFVFLANAVGPHLNMISLGHSLIVDGDGCVVCEADEAGEYLLTAEI</sequence>
<evidence type="ECO:0000256" key="1">
    <source>
        <dbReference type="ARBA" id="ARBA00022801"/>
    </source>
</evidence>
<dbReference type="PANTHER" id="PTHR43674:SF2">
    <property type="entry name" value="BETA-UREIDOPROPIONASE"/>
    <property type="match status" value="1"/>
</dbReference>
<dbReference type="GO" id="GO:0016787">
    <property type="term" value="F:hydrolase activity"/>
    <property type="evidence" value="ECO:0007669"/>
    <property type="project" value="UniProtKB-KW"/>
</dbReference>
<keyword evidence="4" id="KW-1185">Reference proteome</keyword>
<reference evidence="3" key="1">
    <citation type="submission" date="2022-12" db="EMBL/GenBank/DDBJ databases">
        <authorList>
            <person name="Bing R.G."/>
            <person name="Willard D.J."/>
            <person name="Manesh M.J.H."/>
            <person name="Laemthong T."/>
            <person name="Crosby J.R."/>
            <person name="Kelly R.M."/>
        </authorList>
    </citation>
    <scope>NUCLEOTIDE SEQUENCE</scope>
    <source>
        <strain evidence="3">DSM 8990</strain>
    </source>
</reference>
<name>A0ABY7BNQ4_9FIRM</name>
<dbReference type="InterPro" id="IPR050345">
    <property type="entry name" value="Aliph_Amidase/BUP"/>
</dbReference>
<dbReference type="PANTHER" id="PTHR43674">
    <property type="entry name" value="NITRILASE C965.09-RELATED"/>
    <property type="match status" value="1"/>
</dbReference>
<dbReference type="InterPro" id="IPR036526">
    <property type="entry name" value="C-N_Hydrolase_sf"/>
</dbReference>
<dbReference type="Gene3D" id="3.60.110.10">
    <property type="entry name" value="Carbon-nitrogen hydrolase"/>
    <property type="match status" value="1"/>
</dbReference>
<evidence type="ECO:0000259" key="2">
    <source>
        <dbReference type="PROSITE" id="PS50263"/>
    </source>
</evidence>
<feature type="domain" description="CN hydrolase" evidence="2">
    <location>
        <begin position="4"/>
        <end position="241"/>
    </location>
</feature>
<protein>
    <submittedName>
        <fullName evidence="3">Carbon-nitrogen hydrolase family protein</fullName>
    </submittedName>
</protein>
<gene>
    <name evidence="3" type="ORF">OTK00_002036</name>
</gene>
<proteinExistence type="predicted"/>
<organism evidence="3 4">
    <name type="scientific">Caldicellulosiruptor morganii</name>
    <dbReference type="NCBI Taxonomy" id="1387555"/>
    <lineage>
        <taxon>Bacteria</taxon>
        <taxon>Bacillati</taxon>
        <taxon>Bacillota</taxon>
        <taxon>Bacillota incertae sedis</taxon>
        <taxon>Caldicellulosiruptorales</taxon>
        <taxon>Caldicellulosiruptoraceae</taxon>
        <taxon>Caldicellulosiruptor</taxon>
    </lineage>
</organism>
<dbReference type="Pfam" id="PF00795">
    <property type="entry name" value="CN_hydrolase"/>
    <property type="match status" value="1"/>
</dbReference>
<dbReference type="CDD" id="cd07197">
    <property type="entry name" value="nitrilase"/>
    <property type="match status" value="1"/>
</dbReference>
<evidence type="ECO:0000313" key="3">
    <source>
        <dbReference type="EMBL" id="WAM33527.1"/>
    </source>
</evidence>
<dbReference type="PROSITE" id="PS50263">
    <property type="entry name" value="CN_HYDROLASE"/>
    <property type="match status" value="1"/>
</dbReference>
<accession>A0ABY7BNQ4</accession>
<evidence type="ECO:0000313" key="4">
    <source>
        <dbReference type="Proteomes" id="UP001164909"/>
    </source>
</evidence>
<keyword evidence="1 3" id="KW-0378">Hydrolase</keyword>
<dbReference type="Proteomes" id="UP001164909">
    <property type="component" value="Chromosome"/>
</dbReference>